<evidence type="ECO:0000256" key="3">
    <source>
        <dbReference type="ARBA" id="ARBA00022729"/>
    </source>
</evidence>
<dbReference type="Gene3D" id="3.40.190.10">
    <property type="entry name" value="Periplasmic binding protein-like II"/>
    <property type="match status" value="1"/>
</dbReference>
<dbReference type="EMBL" id="JBBKTW010000005">
    <property type="protein sequence ID" value="MEN2989625.1"/>
    <property type="molecule type" value="Genomic_DNA"/>
</dbReference>
<dbReference type="PIRSF" id="PIRSF002741">
    <property type="entry name" value="MppA"/>
    <property type="match status" value="1"/>
</dbReference>
<feature type="domain" description="Solute-binding protein family 5" evidence="5">
    <location>
        <begin position="82"/>
        <end position="450"/>
    </location>
</feature>
<comment type="subcellular location">
    <subcellularLocation>
        <location evidence="1">Periplasm</location>
    </subcellularLocation>
</comment>
<evidence type="ECO:0000256" key="1">
    <source>
        <dbReference type="ARBA" id="ARBA00004418"/>
    </source>
</evidence>
<dbReference type="PANTHER" id="PTHR30290:SF38">
    <property type="entry name" value="D,D-DIPEPTIDE-BINDING PERIPLASMIC PROTEIN DDPA-RELATED"/>
    <property type="match status" value="1"/>
</dbReference>
<organism evidence="6 7">
    <name type="scientific">Tistrella arctica</name>
    <dbReference type="NCBI Taxonomy" id="3133430"/>
    <lineage>
        <taxon>Bacteria</taxon>
        <taxon>Pseudomonadati</taxon>
        <taxon>Pseudomonadota</taxon>
        <taxon>Alphaproteobacteria</taxon>
        <taxon>Geminicoccales</taxon>
        <taxon>Geminicoccaceae</taxon>
        <taxon>Tistrella</taxon>
    </lineage>
</organism>
<dbReference type="SUPFAM" id="SSF53850">
    <property type="entry name" value="Periplasmic binding protein-like II"/>
    <property type="match status" value="1"/>
</dbReference>
<dbReference type="RefSeq" id="WP_345937662.1">
    <property type="nucleotide sequence ID" value="NZ_JBBKTW010000005.1"/>
</dbReference>
<evidence type="ECO:0000313" key="6">
    <source>
        <dbReference type="EMBL" id="MEN2989625.1"/>
    </source>
</evidence>
<keyword evidence="3 4" id="KW-0732">Signal</keyword>
<evidence type="ECO:0000313" key="7">
    <source>
        <dbReference type="Proteomes" id="UP001413721"/>
    </source>
</evidence>
<feature type="chain" id="PRO_5046317393" evidence="4">
    <location>
        <begin position="27"/>
        <end position="535"/>
    </location>
</feature>
<gene>
    <name evidence="6" type="ORF">WG926_15015</name>
</gene>
<accession>A0ABU9YLD6</accession>
<comment type="similarity">
    <text evidence="2">Belongs to the bacterial solute-binding protein 5 family.</text>
</comment>
<dbReference type="Proteomes" id="UP001413721">
    <property type="component" value="Unassembled WGS sequence"/>
</dbReference>
<sequence>MKVRDHLVSAVAVRLAAGLLACTALAGGVALADEAPRRGGAITIALGNEPSNLNPDLSSDYANQILGCMVYQGLVQVTRDGEIEPLLARSWTVSDDGLTYTFDLVTANWHDGKPFTSADVKYSLTEVSAKFGPIFSSAGKMIESVEAPAADKVVVTLRKSFGPFLMSLACPQNGAIMPAHIFQGTDPVTNPASQAAPVGTGPFKLAEWRRGEFIRMERNDDYWEDGKPYLDEVYARVIPQPSSRLQSLRAGEVDFIGGYYLPASDYSVVQSTPGIKLENSGFAPGAKVLFLNTTHKPLDDKRVRQALMMATNRDFLYKAVWFGTGGLGIMPFTSKLPWSANFDIDYRKMYPLDTDRANALLDEVGLKPGADGNRFSITFVYRSGDADVGQVAEALKSMWRKIGVDVKLEVTEGSSFAGRIYDKANFDMTMVGYTSFGDPALGISRMFTTSAIGRPFGNASRYSNSKVDMLFEKGVAATAQADRAGYYKEVQVILADELPVLTFHEYQHEDAATERLKGLWGGQGYGMWNNAWADD</sequence>
<protein>
    <submittedName>
        <fullName evidence="6">ABC transporter substrate-binding protein</fullName>
    </submittedName>
</protein>
<evidence type="ECO:0000259" key="5">
    <source>
        <dbReference type="Pfam" id="PF00496"/>
    </source>
</evidence>
<evidence type="ECO:0000256" key="2">
    <source>
        <dbReference type="ARBA" id="ARBA00005695"/>
    </source>
</evidence>
<reference evidence="6 7" key="1">
    <citation type="submission" date="2024-03" db="EMBL/GenBank/DDBJ databases">
        <title>High-quality draft genome sequencing of Tistrella sp. BH-R2-4.</title>
        <authorList>
            <person name="Dong C."/>
        </authorList>
    </citation>
    <scope>NUCLEOTIDE SEQUENCE [LARGE SCALE GENOMIC DNA]</scope>
    <source>
        <strain evidence="6 7">BH-R2-4</strain>
    </source>
</reference>
<name>A0ABU9YLD6_9PROT</name>
<dbReference type="PANTHER" id="PTHR30290">
    <property type="entry name" value="PERIPLASMIC BINDING COMPONENT OF ABC TRANSPORTER"/>
    <property type="match status" value="1"/>
</dbReference>
<comment type="caution">
    <text evidence="6">The sequence shown here is derived from an EMBL/GenBank/DDBJ whole genome shotgun (WGS) entry which is preliminary data.</text>
</comment>
<dbReference type="InterPro" id="IPR039424">
    <property type="entry name" value="SBP_5"/>
</dbReference>
<evidence type="ECO:0000256" key="4">
    <source>
        <dbReference type="SAM" id="SignalP"/>
    </source>
</evidence>
<dbReference type="Pfam" id="PF00496">
    <property type="entry name" value="SBP_bac_5"/>
    <property type="match status" value="1"/>
</dbReference>
<dbReference type="InterPro" id="IPR000914">
    <property type="entry name" value="SBP_5_dom"/>
</dbReference>
<proteinExistence type="inferred from homology"/>
<dbReference type="InterPro" id="IPR030678">
    <property type="entry name" value="Peptide/Ni-bd"/>
</dbReference>
<keyword evidence="7" id="KW-1185">Reference proteome</keyword>
<feature type="signal peptide" evidence="4">
    <location>
        <begin position="1"/>
        <end position="26"/>
    </location>
</feature>
<dbReference type="Gene3D" id="3.10.105.10">
    <property type="entry name" value="Dipeptide-binding Protein, Domain 3"/>
    <property type="match status" value="1"/>
</dbReference>